<accession>A0ABV8TUA4</accession>
<keyword evidence="3" id="KW-1185">Reference proteome</keyword>
<evidence type="ECO:0000256" key="1">
    <source>
        <dbReference type="SAM" id="MobiDB-lite"/>
    </source>
</evidence>
<dbReference type="RefSeq" id="WP_380617878.1">
    <property type="nucleotide sequence ID" value="NZ_JBHSDK010000002.1"/>
</dbReference>
<proteinExistence type="predicted"/>
<gene>
    <name evidence="2" type="ORF">ACFPET_02930</name>
</gene>
<feature type="compositionally biased region" description="Basic and acidic residues" evidence="1">
    <location>
        <begin position="51"/>
        <end position="65"/>
    </location>
</feature>
<dbReference type="EMBL" id="JBHSDK010000002">
    <property type="protein sequence ID" value="MFC4334146.1"/>
    <property type="molecule type" value="Genomic_DNA"/>
</dbReference>
<name>A0ABV8TUA4_9ACTN</name>
<evidence type="ECO:0000313" key="3">
    <source>
        <dbReference type="Proteomes" id="UP001595823"/>
    </source>
</evidence>
<evidence type="ECO:0000313" key="2">
    <source>
        <dbReference type="EMBL" id="MFC4334146.1"/>
    </source>
</evidence>
<reference evidence="3" key="1">
    <citation type="journal article" date="2019" name="Int. J. Syst. Evol. Microbiol.">
        <title>The Global Catalogue of Microorganisms (GCM) 10K type strain sequencing project: providing services to taxonomists for standard genome sequencing and annotation.</title>
        <authorList>
            <consortium name="The Broad Institute Genomics Platform"/>
            <consortium name="The Broad Institute Genome Sequencing Center for Infectious Disease"/>
            <person name="Wu L."/>
            <person name="Ma J."/>
        </authorList>
    </citation>
    <scope>NUCLEOTIDE SEQUENCE [LARGE SCALE GENOMIC DNA]</scope>
    <source>
        <strain evidence="3">IBRC-M 10908</strain>
    </source>
</reference>
<feature type="region of interest" description="Disordered" evidence="1">
    <location>
        <begin position="132"/>
        <end position="200"/>
    </location>
</feature>
<sequence>MDTERGSAALGLEVRLPSQRTGGNVAIREVDGESAGRPAAGPGGATAGRPVDVDWKSAEKGDGRAGDVSPPARGLPGTGAGGKNAGPSAGSLLFTLAAPSREPVPFPFPVSAPADGSAAFGEGTALSGDTALDETVTSGGAPSPASALLLGDGGAPGTEVPGESGRSELDGFSLPPITTEHATTPGAVSRDETTDGGVAVAPPAPAVTFEATVLLDAVEPGKVDRAGRGRIYVGRHRRRRPLWYRIVTRSLVEESALAVFSDGASLVPGKA</sequence>
<comment type="caution">
    <text evidence="2">The sequence shown here is derived from an EMBL/GenBank/DDBJ whole genome shotgun (WGS) entry which is preliminary data.</text>
</comment>
<feature type="region of interest" description="Disordered" evidence="1">
    <location>
        <begin position="1"/>
        <end position="86"/>
    </location>
</feature>
<organism evidence="2 3">
    <name type="scientific">Salininema proteolyticum</name>
    <dbReference type="NCBI Taxonomy" id="1607685"/>
    <lineage>
        <taxon>Bacteria</taxon>
        <taxon>Bacillati</taxon>
        <taxon>Actinomycetota</taxon>
        <taxon>Actinomycetes</taxon>
        <taxon>Glycomycetales</taxon>
        <taxon>Glycomycetaceae</taxon>
        <taxon>Salininema</taxon>
    </lineage>
</organism>
<dbReference type="Proteomes" id="UP001595823">
    <property type="component" value="Unassembled WGS sequence"/>
</dbReference>
<protein>
    <submittedName>
        <fullName evidence="2">Uncharacterized protein</fullName>
    </submittedName>
</protein>